<dbReference type="SMART" id="SM00100">
    <property type="entry name" value="cNMP"/>
    <property type="match status" value="1"/>
</dbReference>
<evidence type="ECO:0000259" key="5">
    <source>
        <dbReference type="PROSITE" id="PS51063"/>
    </source>
</evidence>
<evidence type="ECO:0000313" key="7">
    <source>
        <dbReference type="Proteomes" id="UP000011744"/>
    </source>
</evidence>
<comment type="caution">
    <text evidence="6">The sequence shown here is derived from an EMBL/GenBank/DDBJ whole genome shotgun (WGS) entry which is preliminary data.</text>
</comment>
<dbReference type="PROSITE" id="PS50042">
    <property type="entry name" value="CNMP_BINDING_3"/>
    <property type="match status" value="1"/>
</dbReference>
<dbReference type="CDD" id="cd00038">
    <property type="entry name" value="CAP_ED"/>
    <property type="match status" value="1"/>
</dbReference>
<dbReference type="PANTHER" id="PTHR24567:SF26">
    <property type="entry name" value="REGULATORY PROTEIN YEIL"/>
    <property type="match status" value="1"/>
</dbReference>
<evidence type="ECO:0000256" key="2">
    <source>
        <dbReference type="ARBA" id="ARBA00023125"/>
    </source>
</evidence>
<evidence type="ECO:0000256" key="1">
    <source>
        <dbReference type="ARBA" id="ARBA00023015"/>
    </source>
</evidence>
<dbReference type="RefSeq" id="WP_008620856.1">
    <property type="nucleotide sequence ID" value="NZ_AONQ01000073.1"/>
</dbReference>
<dbReference type="InterPro" id="IPR018490">
    <property type="entry name" value="cNMP-bd_dom_sf"/>
</dbReference>
<dbReference type="OrthoDB" id="7643467at2"/>
<dbReference type="InterPro" id="IPR014710">
    <property type="entry name" value="RmlC-like_jellyroll"/>
</dbReference>
<dbReference type="InterPro" id="IPR012318">
    <property type="entry name" value="HTH_CRP"/>
</dbReference>
<evidence type="ECO:0000259" key="4">
    <source>
        <dbReference type="PROSITE" id="PS50042"/>
    </source>
</evidence>
<keyword evidence="7" id="KW-1185">Reference proteome</keyword>
<feature type="domain" description="HTH crp-type" evidence="5">
    <location>
        <begin position="153"/>
        <end position="227"/>
    </location>
</feature>
<dbReference type="Gene3D" id="2.60.120.10">
    <property type="entry name" value="Jelly Rolls"/>
    <property type="match status" value="1"/>
</dbReference>
<dbReference type="AlphaFoldDB" id="M3A6Z8"/>
<keyword evidence="3" id="KW-0804">Transcription</keyword>
<dbReference type="InterPro" id="IPR050397">
    <property type="entry name" value="Env_Response_Regulators"/>
</dbReference>
<dbReference type="GO" id="GO:0003700">
    <property type="term" value="F:DNA-binding transcription factor activity"/>
    <property type="evidence" value="ECO:0007669"/>
    <property type="project" value="TreeGrafter"/>
</dbReference>
<reference evidence="6 7" key="1">
    <citation type="journal article" date="2014" name="Genome Announc.">
        <title>Draft Genome Sequence of Magnetospirillum sp. Strain SO-1, a Freshwater Magnetotactic Bacterium Isolated from the Ol'khovka River, Russia.</title>
        <authorList>
            <person name="Grouzdev D.S."/>
            <person name="Dziuba M.V."/>
            <person name="Sukhacheva M.S."/>
            <person name="Mardanov A.V."/>
            <person name="Beletskiy A.V."/>
            <person name="Kuznetsov B.B."/>
            <person name="Skryabin K.G."/>
        </authorList>
    </citation>
    <scope>NUCLEOTIDE SEQUENCE [LARGE SCALE GENOMIC DNA]</scope>
    <source>
        <strain evidence="6 7">SO-1</strain>
    </source>
</reference>
<protein>
    <submittedName>
        <fullName evidence="6">cAMP-binding protein</fullName>
    </submittedName>
</protein>
<dbReference type="GO" id="GO:0003677">
    <property type="term" value="F:DNA binding"/>
    <property type="evidence" value="ECO:0007669"/>
    <property type="project" value="UniProtKB-KW"/>
</dbReference>
<dbReference type="InterPro" id="IPR036390">
    <property type="entry name" value="WH_DNA-bd_sf"/>
</dbReference>
<dbReference type="STRING" id="1244869.H261_19379"/>
<feature type="domain" description="Cyclic nucleotide-binding" evidence="4">
    <location>
        <begin position="43"/>
        <end position="108"/>
    </location>
</feature>
<evidence type="ECO:0000256" key="3">
    <source>
        <dbReference type="ARBA" id="ARBA00023163"/>
    </source>
</evidence>
<dbReference type="PROSITE" id="PS51063">
    <property type="entry name" value="HTH_CRP_2"/>
    <property type="match status" value="1"/>
</dbReference>
<dbReference type="Pfam" id="PF13545">
    <property type="entry name" value="HTH_Crp_2"/>
    <property type="match status" value="1"/>
</dbReference>
<dbReference type="Pfam" id="PF00027">
    <property type="entry name" value="cNMP_binding"/>
    <property type="match status" value="1"/>
</dbReference>
<dbReference type="GO" id="GO:0005829">
    <property type="term" value="C:cytosol"/>
    <property type="evidence" value="ECO:0007669"/>
    <property type="project" value="TreeGrafter"/>
</dbReference>
<dbReference type="PANTHER" id="PTHR24567">
    <property type="entry name" value="CRP FAMILY TRANSCRIPTIONAL REGULATORY PROTEIN"/>
    <property type="match status" value="1"/>
</dbReference>
<name>M3A6Z8_9PROT</name>
<dbReference type="Proteomes" id="UP000011744">
    <property type="component" value="Unassembled WGS sequence"/>
</dbReference>
<dbReference type="SUPFAM" id="SSF51206">
    <property type="entry name" value="cAMP-binding domain-like"/>
    <property type="match status" value="1"/>
</dbReference>
<dbReference type="eggNOG" id="COG0664">
    <property type="taxonomic scope" value="Bacteria"/>
</dbReference>
<evidence type="ECO:0000313" key="6">
    <source>
        <dbReference type="EMBL" id="EME68264.1"/>
    </source>
</evidence>
<accession>M3A6Z8</accession>
<dbReference type="SMART" id="SM00419">
    <property type="entry name" value="HTH_CRP"/>
    <property type="match status" value="1"/>
</dbReference>
<dbReference type="PATRIC" id="fig|1244869.3.peg.3864"/>
<sequence>MGVLKTCCGCDAWSSPRREPMREALGRRCPFPTLSSKISLAKGGHLYHQGDRVGGAYSLGTGMVALERVDEDGDLVILKILHPGAFFPCASLLDDGVHESSARALTDVTGCFVPADRLNTALHEDPAIGLALLRLSSAEIRENEDAIFRLCSTDLPDRVLSTLTSLAAETGGRDANGDLSLTLPISWRDLAAMVGTGPEVISRLLRRLAHSGRLSFHGRHVTLHAAPPRHGTPFTCS</sequence>
<keyword evidence="1" id="KW-0805">Transcription regulation</keyword>
<keyword evidence="2" id="KW-0238">DNA-binding</keyword>
<dbReference type="InterPro" id="IPR000595">
    <property type="entry name" value="cNMP-bd_dom"/>
</dbReference>
<dbReference type="EMBL" id="AONQ01000073">
    <property type="protein sequence ID" value="EME68264.1"/>
    <property type="molecule type" value="Genomic_DNA"/>
</dbReference>
<organism evidence="6 7">
    <name type="scientific">Paramagnetospirillum caucaseum</name>
    <dbReference type="NCBI Taxonomy" id="1244869"/>
    <lineage>
        <taxon>Bacteria</taxon>
        <taxon>Pseudomonadati</taxon>
        <taxon>Pseudomonadota</taxon>
        <taxon>Alphaproteobacteria</taxon>
        <taxon>Rhodospirillales</taxon>
        <taxon>Magnetospirillaceae</taxon>
        <taxon>Paramagnetospirillum</taxon>
    </lineage>
</organism>
<gene>
    <name evidence="6" type="ORF">H261_19379</name>
</gene>
<proteinExistence type="predicted"/>
<dbReference type="SUPFAM" id="SSF46785">
    <property type="entry name" value="Winged helix' DNA-binding domain"/>
    <property type="match status" value="1"/>
</dbReference>